<proteinExistence type="predicted"/>
<evidence type="ECO:0000313" key="1">
    <source>
        <dbReference type="EMBL" id="CAG8753773.1"/>
    </source>
</evidence>
<dbReference type="OrthoDB" id="2312778at2759"/>
<comment type="caution">
    <text evidence="1">The sequence shown here is derived from an EMBL/GenBank/DDBJ whole genome shotgun (WGS) entry which is preliminary data.</text>
</comment>
<sequence>MHKAVINRLNSGLKLELTYWNETKQIKKLSPTYNNYTKTFTFQFDNPNYDISEPLKDNTISFIAFVKRSEDILFPTKLGVELGDLIFPEFLNNDLCKYEFDNLNNVYFKRETKEDEKEEEVSTLREGFRYADWVDWWDEYCKWWCEYFYNNFEYSTL</sequence>
<reference evidence="1" key="1">
    <citation type="submission" date="2021-06" db="EMBL/GenBank/DDBJ databases">
        <authorList>
            <person name="Kallberg Y."/>
            <person name="Tangrot J."/>
            <person name="Rosling A."/>
        </authorList>
    </citation>
    <scope>NUCLEOTIDE SEQUENCE</scope>
    <source>
        <strain evidence="1">MA453B</strain>
    </source>
</reference>
<gene>
    <name evidence="1" type="ORF">DERYTH_LOCUS17133</name>
</gene>
<organism evidence="1 2">
    <name type="scientific">Dentiscutata erythropus</name>
    <dbReference type="NCBI Taxonomy" id="1348616"/>
    <lineage>
        <taxon>Eukaryota</taxon>
        <taxon>Fungi</taxon>
        <taxon>Fungi incertae sedis</taxon>
        <taxon>Mucoromycota</taxon>
        <taxon>Glomeromycotina</taxon>
        <taxon>Glomeromycetes</taxon>
        <taxon>Diversisporales</taxon>
        <taxon>Gigasporaceae</taxon>
        <taxon>Dentiscutata</taxon>
    </lineage>
</organism>
<dbReference type="EMBL" id="CAJVPY010015810">
    <property type="protein sequence ID" value="CAG8753773.1"/>
    <property type="molecule type" value="Genomic_DNA"/>
</dbReference>
<protein>
    <submittedName>
        <fullName evidence="1">19788_t:CDS:1</fullName>
    </submittedName>
</protein>
<dbReference type="AlphaFoldDB" id="A0A9N9NR67"/>
<evidence type="ECO:0000313" key="2">
    <source>
        <dbReference type="Proteomes" id="UP000789405"/>
    </source>
</evidence>
<keyword evidence="2" id="KW-1185">Reference proteome</keyword>
<name>A0A9N9NR67_9GLOM</name>
<accession>A0A9N9NR67</accession>
<dbReference type="Proteomes" id="UP000789405">
    <property type="component" value="Unassembled WGS sequence"/>
</dbReference>